<proteinExistence type="predicted"/>
<organism evidence="1">
    <name type="scientific">marine sediment metagenome</name>
    <dbReference type="NCBI Taxonomy" id="412755"/>
    <lineage>
        <taxon>unclassified sequences</taxon>
        <taxon>metagenomes</taxon>
        <taxon>ecological metagenomes</taxon>
    </lineage>
</organism>
<dbReference type="EMBL" id="LAZR01052437">
    <property type="protein sequence ID" value="KKK82965.1"/>
    <property type="molecule type" value="Genomic_DNA"/>
</dbReference>
<dbReference type="AlphaFoldDB" id="A0A0F8ZAM4"/>
<name>A0A0F8ZAM4_9ZZZZ</name>
<accession>A0A0F8ZAM4</accession>
<protein>
    <submittedName>
        <fullName evidence="1">Uncharacterized protein</fullName>
    </submittedName>
</protein>
<sequence length="78" mass="8838">MIKKLWLNLKHIYLKVLSIIIPMYSPMQGIGPLQHGSLGKLSMQIEELTANQDLLIDQVSRLVKVVKTIQEAFKHGAQ</sequence>
<evidence type="ECO:0000313" key="1">
    <source>
        <dbReference type="EMBL" id="KKK82965.1"/>
    </source>
</evidence>
<comment type="caution">
    <text evidence="1">The sequence shown here is derived from an EMBL/GenBank/DDBJ whole genome shotgun (WGS) entry which is preliminary data.</text>
</comment>
<gene>
    <name evidence="1" type="ORF">LCGC14_2798110</name>
</gene>
<reference evidence="1" key="1">
    <citation type="journal article" date="2015" name="Nature">
        <title>Complex archaea that bridge the gap between prokaryotes and eukaryotes.</title>
        <authorList>
            <person name="Spang A."/>
            <person name="Saw J.H."/>
            <person name="Jorgensen S.L."/>
            <person name="Zaremba-Niedzwiedzka K."/>
            <person name="Martijn J."/>
            <person name="Lind A.E."/>
            <person name="van Eijk R."/>
            <person name="Schleper C."/>
            <person name="Guy L."/>
            <person name="Ettema T.J."/>
        </authorList>
    </citation>
    <scope>NUCLEOTIDE SEQUENCE</scope>
</reference>